<dbReference type="AlphaFoldDB" id="A7MH21"/>
<organism evidence="1 2">
    <name type="scientific">Cronobacter sakazakii (strain ATCC BAA-894)</name>
    <name type="common">Enterobacter sakazakii</name>
    <dbReference type="NCBI Taxonomy" id="290339"/>
    <lineage>
        <taxon>Bacteria</taxon>
        <taxon>Pseudomonadati</taxon>
        <taxon>Pseudomonadota</taxon>
        <taxon>Gammaproteobacteria</taxon>
        <taxon>Enterobacterales</taxon>
        <taxon>Enterobacteriaceae</taxon>
        <taxon>Cronobacter</taxon>
    </lineage>
</organism>
<protein>
    <submittedName>
        <fullName evidence="1">Uncharacterized protein</fullName>
    </submittedName>
</protein>
<name>A7MH21_CROS8</name>
<reference evidence="1 2" key="1">
    <citation type="journal article" date="2010" name="PLoS ONE">
        <title>Genome sequence of Cronobacter sakazakii BAA-894 and comparative genomic hybridization analysis with other Cronobacter species.</title>
        <authorList>
            <person name="Kucerova E."/>
            <person name="Clifton S.W."/>
            <person name="Xia X.Q."/>
            <person name="Long F."/>
            <person name="Porwollik S."/>
            <person name="Fulton L."/>
            <person name="Fronick C."/>
            <person name="Minx P."/>
            <person name="Kyung K."/>
            <person name="Warren W."/>
            <person name="Fulton R."/>
            <person name="Feng D."/>
            <person name="Wollam A."/>
            <person name="Shah N."/>
            <person name="Bhonagiri V."/>
            <person name="Nash W.E."/>
            <person name="Hallsworth-Pepin K."/>
            <person name="Wilson R.K."/>
            <person name="McClelland M."/>
            <person name="Forsythe S.J."/>
        </authorList>
    </citation>
    <scope>NUCLEOTIDE SEQUENCE [LARGE SCALE GENOMIC DNA]</scope>
    <source>
        <strain evidence="1 2">ATCC BAA-894</strain>
    </source>
</reference>
<evidence type="ECO:0000313" key="1">
    <source>
        <dbReference type="EMBL" id="ABU76201.1"/>
    </source>
</evidence>
<gene>
    <name evidence="1" type="ordered locus">ESA_00931</name>
</gene>
<dbReference type="EMBL" id="CP000783">
    <property type="protein sequence ID" value="ABU76201.1"/>
    <property type="molecule type" value="Genomic_DNA"/>
</dbReference>
<dbReference type="HOGENOM" id="CLU_3151858_0_0_6"/>
<evidence type="ECO:0000313" key="2">
    <source>
        <dbReference type="Proteomes" id="UP000000260"/>
    </source>
</evidence>
<dbReference type="Proteomes" id="UP000000260">
    <property type="component" value="Chromosome"/>
</dbReference>
<accession>A7MH21</accession>
<dbReference type="KEGG" id="esa:ESA_00931"/>
<proteinExistence type="predicted"/>
<sequence>MTTEKGNKIAHFLTTKVKFSAGIPVAKADEESGTVDDKGVLSELITVT</sequence>
<keyword evidence="2" id="KW-1185">Reference proteome</keyword>